<comment type="caution">
    <text evidence="2">The sequence shown here is derived from an EMBL/GenBank/DDBJ whole genome shotgun (WGS) entry which is preliminary data.</text>
</comment>
<evidence type="ECO:0000256" key="1">
    <source>
        <dbReference type="SAM" id="SignalP"/>
    </source>
</evidence>
<dbReference type="AlphaFoldDB" id="A0A842HWF8"/>
<feature type="chain" id="PRO_5032373620" evidence="1">
    <location>
        <begin position="22"/>
        <end position="277"/>
    </location>
</feature>
<keyword evidence="3" id="KW-1185">Reference proteome</keyword>
<proteinExistence type="predicted"/>
<feature type="signal peptide" evidence="1">
    <location>
        <begin position="1"/>
        <end position="21"/>
    </location>
</feature>
<organism evidence="2 3">
    <name type="scientific">Parasphingopyxis marina</name>
    <dbReference type="NCBI Taxonomy" id="2761622"/>
    <lineage>
        <taxon>Bacteria</taxon>
        <taxon>Pseudomonadati</taxon>
        <taxon>Pseudomonadota</taxon>
        <taxon>Alphaproteobacteria</taxon>
        <taxon>Sphingomonadales</taxon>
        <taxon>Sphingomonadaceae</taxon>
        <taxon>Parasphingopyxis</taxon>
    </lineage>
</organism>
<reference evidence="2 3" key="1">
    <citation type="submission" date="2020-08" db="EMBL/GenBank/DDBJ databases">
        <title>Draft genome sequence of Parasphingopyxis sp. GrpM-11.</title>
        <authorList>
            <person name="Oh J."/>
            <person name="Roh D.-H."/>
        </authorList>
    </citation>
    <scope>NUCLEOTIDE SEQUENCE [LARGE SCALE GENOMIC DNA]</scope>
    <source>
        <strain evidence="2 3">GrpM-11</strain>
    </source>
</reference>
<dbReference type="Proteomes" id="UP000564378">
    <property type="component" value="Unassembled WGS sequence"/>
</dbReference>
<gene>
    <name evidence="2" type="ORF">H6P80_12500</name>
</gene>
<dbReference type="RefSeq" id="WP_185801693.1">
    <property type="nucleotide sequence ID" value="NZ_JACJVJ010000002.1"/>
</dbReference>
<protein>
    <submittedName>
        <fullName evidence="2">Uncharacterized protein</fullName>
    </submittedName>
</protein>
<keyword evidence="1" id="KW-0732">Signal</keyword>
<accession>A0A842HWF8</accession>
<dbReference type="EMBL" id="JACJVJ010000002">
    <property type="protein sequence ID" value="MBC2778438.1"/>
    <property type="molecule type" value="Genomic_DNA"/>
</dbReference>
<sequence>MRRFALSIALAGSLFVTANSAESQALEPDTDLTYADLADLALNAPVVALAEVDRATRLDEERAVGVAPNHVRYYVEAELRTLIRSQSAIPARVSYLVDMPLDAIGRRPRLRDRQVILLAGTVPGRGGELQLIAGDAQLDWSARREEQIRAILNEAASADAPGIVTGVGSAFSVPGTLPGESETQIFLATSDGRPVSISVLRRPNQRPRWMVSLSEIVESSVPPPQPNTLLWYRLACFLPDRLPDSAMESMDSRQIATARADFRMVVEELGTCPRTRS</sequence>
<name>A0A842HWF8_9SPHN</name>
<evidence type="ECO:0000313" key="3">
    <source>
        <dbReference type="Proteomes" id="UP000564378"/>
    </source>
</evidence>
<evidence type="ECO:0000313" key="2">
    <source>
        <dbReference type="EMBL" id="MBC2778438.1"/>
    </source>
</evidence>